<dbReference type="SUPFAM" id="SSF50998">
    <property type="entry name" value="Quinoprotein alcohol dehydrogenase-like"/>
    <property type="match status" value="1"/>
</dbReference>
<organism evidence="2 3">
    <name type="scientific">Actinoplanes aureus</name>
    <dbReference type="NCBI Taxonomy" id="2792083"/>
    <lineage>
        <taxon>Bacteria</taxon>
        <taxon>Bacillati</taxon>
        <taxon>Actinomycetota</taxon>
        <taxon>Actinomycetes</taxon>
        <taxon>Micromonosporales</taxon>
        <taxon>Micromonosporaceae</taxon>
        <taxon>Actinoplanes</taxon>
    </lineage>
</organism>
<dbReference type="EMBL" id="JADQTO010000034">
    <property type="protein sequence ID" value="MBG0568110.1"/>
    <property type="molecule type" value="Genomic_DNA"/>
</dbReference>
<dbReference type="Pfam" id="PF13360">
    <property type="entry name" value="PQQ_2"/>
    <property type="match status" value="1"/>
</dbReference>
<evidence type="ECO:0000313" key="2">
    <source>
        <dbReference type="EMBL" id="MBG0568110.1"/>
    </source>
</evidence>
<gene>
    <name evidence="2" type="ORF">I4J89_42435</name>
</gene>
<dbReference type="AlphaFoldDB" id="A0A931G2F3"/>
<name>A0A931G2F3_9ACTN</name>
<comment type="caution">
    <text evidence="2">The sequence shown here is derived from an EMBL/GenBank/DDBJ whole genome shotgun (WGS) entry which is preliminary data.</text>
</comment>
<feature type="domain" description="Pyrrolo-quinoline quinone repeat" evidence="1">
    <location>
        <begin position="83"/>
        <end position="288"/>
    </location>
</feature>
<protein>
    <submittedName>
        <fullName evidence="2">PQQ-binding-like beta-propeller repeat protein</fullName>
    </submittedName>
</protein>
<evidence type="ECO:0000259" key="1">
    <source>
        <dbReference type="Pfam" id="PF13360"/>
    </source>
</evidence>
<sequence>MLIDLDTTPPSRPGSRPVPWRRAGLILAVSLMLLLGSSGAAATGYGLLRAAATTEGRASSWLLAGDLLVSAHVAAESSANVELRAHSLDGNGVVWSRWIDGGGDTPVLVEHGPHLAVTSRGTLVILLDLRTGQPRWEPEGYQFATLAGDQIVIWEGDRLGLFDPLGTGRIAWWSPFEAPVFAAATTGRYLVVMDEAGNAFAYVRRTGETVGRLEAGDDPVLSVTVRDSTVYVLGQSRVTALAVPGLDVRWTAPVAVPMHLTGCGTRLCVSSRSGMIAIDPATGAVRWSSARWVAWVDGLVATADGGVVQLDPETGQVRAEVGPGFPLGDLMVRGTGTPPGWSTGGPAGSAG</sequence>
<dbReference type="Gene3D" id="2.130.10.10">
    <property type="entry name" value="YVTN repeat-like/Quinoprotein amine dehydrogenase"/>
    <property type="match status" value="1"/>
</dbReference>
<evidence type="ECO:0000313" key="3">
    <source>
        <dbReference type="Proteomes" id="UP000598146"/>
    </source>
</evidence>
<dbReference type="InterPro" id="IPR011047">
    <property type="entry name" value="Quinoprotein_ADH-like_sf"/>
</dbReference>
<dbReference type="InterPro" id="IPR015943">
    <property type="entry name" value="WD40/YVTN_repeat-like_dom_sf"/>
</dbReference>
<keyword evidence="3" id="KW-1185">Reference proteome</keyword>
<reference evidence="2" key="1">
    <citation type="submission" date="2020-11" db="EMBL/GenBank/DDBJ databases">
        <title>Isolation and identification of active actinomycetes.</title>
        <authorList>
            <person name="Sun X."/>
        </authorList>
    </citation>
    <scope>NUCLEOTIDE SEQUENCE</scope>
    <source>
        <strain evidence="2">NEAU-A11</strain>
    </source>
</reference>
<proteinExistence type="predicted"/>
<accession>A0A931G2F3</accession>
<dbReference type="RefSeq" id="WP_196419881.1">
    <property type="nucleotide sequence ID" value="NZ_JADQTO010000034.1"/>
</dbReference>
<dbReference type="InterPro" id="IPR002372">
    <property type="entry name" value="PQQ_rpt_dom"/>
</dbReference>
<dbReference type="Proteomes" id="UP000598146">
    <property type="component" value="Unassembled WGS sequence"/>
</dbReference>